<dbReference type="SUPFAM" id="SSF53335">
    <property type="entry name" value="S-adenosyl-L-methionine-dependent methyltransferases"/>
    <property type="match status" value="1"/>
</dbReference>
<dbReference type="GO" id="GO:0005789">
    <property type="term" value="C:endoplasmic reticulum membrane"/>
    <property type="evidence" value="ECO:0007669"/>
    <property type="project" value="TreeGrafter"/>
</dbReference>
<dbReference type="EMBL" id="JAVRJZ010000002">
    <property type="protein sequence ID" value="KAK2725648.1"/>
    <property type="molecule type" value="Genomic_DNA"/>
</dbReference>
<accession>A0AA88IAI7</accession>
<dbReference type="InterPro" id="IPR029063">
    <property type="entry name" value="SAM-dependent_MTases_sf"/>
</dbReference>
<evidence type="ECO:0000259" key="1">
    <source>
        <dbReference type="Pfam" id="PF05050"/>
    </source>
</evidence>
<dbReference type="GO" id="GO:0031902">
    <property type="term" value="C:late endosome membrane"/>
    <property type="evidence" value="ECO:0007669"/>
    <property type="project" value="TreeGrafter"/>
</dbReference>
<name>A0AA88IAI7_ARTSF</name>
<proteinExistence type="predicted"/>
<evidence type="ECO:0000313" key="2">
    <source>
        <dbReference type="EMBL" id="KAK2725648.1"/>
    </source>
</evidence>
<organism evidence="2 3">
    <name type="scientific">Artemia franciscana</name>
    <name type="common">Brine shrimp</name>
    <name type="synonym">Artemia sanfranciscana</name>
    <dbReference type="NCBI Taxonomy" id="6661"/>
    <lineage>
        <taxon>Eukaryota</taxon>
        <taxon>Metazoa</taxon>
        <taxon>Ecdysozoa</taxon>
        <taxon>Arthropoda</taxon>
        <taxon>Crustacea</taxon>
        <taxon>Branchiopoda</taxon>
        <taxon>Anostraca</taxon>
        <taxon>Artemiidae</taxon>
        <taxon>Artemia</taxon>
    </lineage>
</organism>
<evidence type="ECO:0000313" key="3">
    <source>
        <dbReference type="Proteomes" id="UP001187531"/>
    </source>
</evidence>
<dbReference type="GO" id="GO:0005886">
    <property type="term" value="C:plasma membrane"/>
    <property type="evidence" value="ECO:0007669"/>
    <property type="project" value="TreeGrafter"/>
</dbReference>
<dbReference type="Pfam" id="PF05050">
    <property type="entry name" value="Methyltransf_21"/>
    <property type="match status" value="1"/>
</dbReference>
<keyword evidence="3" id="KW-1185">Reference proteome</keyword>
<dbReference type="Proteomes" id="UP001187531">
    <property type="component" value="Unassembled WGS sequence"/>
</dbReference>
<comment type="caution">
    <text evidence="2">The sequence shown here is derived from an EMBL/GenBank/DDBJ whole genome shotgun (WGS) entry which is preliminary data.</text>
</comment>
<dbReference type="InterPro" id="IPR006342">
    <property type="entry name" value="FkbM_mtfrase"/>
</dbReference>
<dbReference type="GO" id="GO:0016197">
    <property type="term" value="P:endosomal transport"/>
    <property type="evidence" value="ECO:0007669"/>
    <property type="project" value="TreeGrafter"/>
</dbReference>
<feature type="domain" description="Methyltransferase FkbM" evidence="1">
    <location>
        <begin position="10"/>
        <end position="63"/>
    </location>
</feature>
<reference evidence="2" key="1">
    <citation type="submission" date="2023-07" db="EMBL/GenBank/DDBJ databases">
        <title>Chromosome-level genome assembly of Artemia franciscana.</title>
        <authorList>
            <person name="Jo E."/>
        </authorList>
    </citation>
    <scope>NUCLEOTIDE SEQUENCE</scope>
    <source>
        <tissue evidence="2">Whole body</tissue>
    </source>
</reference>
<dbReference type="PANTHER" id="PTHR34009">
    <property type="entry name" value="PROTEIN STAR"/>
    <property type="match status" value="1"/>
</dbReference>
<dbReference type="InterPro" id="IPR053202">
    <property type="entry name" value="EGF_Rcpt_Signaling_Reg"/>
</dbReference>
<sequence>MLLATNALSLDVFYLDIEGAELEVLKTLPFDKIDVAIFVVEYNEDQKKFNDLKEFFEEKGYQLEDYSIIDTLFIKNEYVENKKINISGKVFYDEVKKRSELKPLKD</sequence>
<dbReference type="PANTHER" id="PTHR34009:SF2">
    <property type="entry name" value="PROTEIN STAR"/>
    <property type="match status" value="1"/>
</dbReference>
<dbReference type="AlphaFoldDB" id="A0AA88IAI7"/>
<dbReference type="GO" id="GO:0005794">
    <property type="term" value="C:Golgi apparatus"/>
    <property type="evidence" value="ECO:0007669"/>
    <property type="project" value="TreeGrafter"/>
</dbReference>
<gene>
    <name evidence="2" type="ORF">QYM36_000224</name>
</gene>
<dbReference type="GO" id="GO:0006888">
    <property type="term" value="P:endoplasmic reticulum to Golgi vesicle-mediated transport"/>
    <property type="evidence" value="ECO:0007669"/>
    <property type="project" value="TreeGrafter"/>
</dbReference>
<protein>
    <recommendedName>
        <fullName evidence="1">Methyltransferase FkbM domain-containing protein</fullName>
    </recommendedName>
</protein>